<sequence length="253" mass="28458">MVSGGFGRRTLLTSALALPMLSAVPAHAASWRLRWNPSPGSTGLDAFEGIEDDRAGSHPGVTHIYPQGDAYRFDMHTRDRDTATDRQRQEVRGMRQNGTVLNWRNGETWKVTYQMFIPSSLQATTSFTHVFQTKMPGKGTSPLTVMSLRHTGGKPTIEFKIFEPEVLVGRVDLPPLQHKWIDVEIEQRVGNSGRVRWILRDGGTTVIDAAKTGDTFLDDVIRPKWGIYRSLSDTAHLRDCHLLLRNLKGYQYA</sequence>
<gene>
    <name evidence="3" type="ORF">A4R43_34650</name>
</gene>
<keyword evidence="2" id="KW-0732">Signal</keyword>
<evidence type="ECO:0000256" key="2">
    <source>
        <dbReference type="SAM" id="SignalP"/>
    </source>
</evidence>
<reference evidence="3 4" key="1">
    <citation type="submission" date="2016-04" db="EMBL/GenBank/DDBJ databases">
        <title>Complete genome sequence and analysis of deep-sea sediment isolate, Amycolatopsis sp. WP1.</title>
        <authorList>
            <person name="Wang H."/>
            <person name="Chen S."/>
            <person name="Wu Q."/>
        </authorList>
    </citation>
    <scope>NUCLEOTIDE SEQUENCE [LARGE SCALE GENOMIC DNA]</scope>
    <source>
        <strain evidence="3 4">WP1</strain>
    </source>
</reference>
<evidence type="ECO:0000313" key="4">
    <source>
        <dbReference type="Proteomes" id="UP000250434"/>
    </source>
</evidence>
<dbReference type="KEGG" id="aab:A4R43_34650"/>
<feature type="signal peptide" evidence="2">
    <location>
        <begin position="1"/>
        <end position="28"/>
    </location>
</feature>
<name>A0A344LFY1_9PSEU</name>
<keyword evidence="4" id="KW-1185">Reference proteome</keyword>
<evidence type="ECO:0000256" key="1">
    <source>
        <dbReference type="SAM" id="MobiDB-lite"/>
    </source>
</evidence>
<feature type="region of interest" description="Disordered" evidence="1">
    <location>
        <begin position="44"/>
        <end position="63"/>
    </location>
</feature>
<dbReference type="EMBL" id="CP015163">
    <property type="protein sequence ID" value="AXB46955.1"/>
    <property type="molecule type" value="Genomic_DNA"/>
</dbReference>
<dbReference type="AlphaFoldDB" id="A0A344LFY1"/>
<dbReference type="Gene3D" id="2.60.120.200">
    <property type="match status" value="1"/>
</dbReference>
<proteinExistence type="predicted"/>
<accession>A0A344LFY1</accession>
<dbReference type="Proteomes" id="UP000250434">
    <property type="component" value="Chromosome"/>
</dbReference>
<feature type="chain" id="PRO_5016914791" evidence="2">
    <location>
        <begin position="29"/>
        <end position="253"/>
    </location>
</feature>
<dbReference type="RefSeq" id="WP_113696013.1">
    <property type="nucleotide sequence ID" value="NZ_CP015163.1"/>
</dbReference>
<protein>
    <submittedName>
        <fullName evidence="3">Tat pathway signal sequence domain protein</fullName>
    </submittedName>
</protein>
<evidence type="ECO:0000313" key="3">
    <source>
        <dbReference type="EMBL" id="AXB46955.1"/>
    </source>
</evidence>
<dbReference type="OrthoDB" id="3612157at2"/>
<organism evidence="3 4">
    <name type="scientific">Amycolatopsis albispora</name>
    <dbReference type="NCBI Taxonomy" id="1804986"/>
    <lineage>
        <taxon>Bacteria</taxon>
        <taxon>Bacillati</taxon>
        <taxon>Actinomycetota</taxon>
        <taxon>Actinomycetes</taxon>
        <taxon>Pseudonocardiales</taxon>
        <taxon>Pseudonocardiaceae</taxon>
        <taxon>Amycolatopsis</taxon>
    </lineage>
</organism>